<dbReference type="GO" id="GO:0032264">
    <property type="term" value="P:IMP salvage"/>
    <property type="evidence" value="ECO:0007669"/>
    <property type="project" value="UniProtKB-UniPathway"/>
</dbReference>
<comment type="caution">
    <text evidence="17">The sequence shown here is derived from an EMBL/GenBank/DDBJ whole genome shotgun (WGS) entry which is preliminary data.</text>
</comment>
<sequence>MNEIQVNDKSFVPFLSAASIQHGVKELATAINSDYKGKKVVFVAILNGAFMFASDLMKEIDLDCEITFVKVSSYKGSASTGRVDELIGLNKNLSGAHVIILEDIVDTGITMDKIHKLIELQYPESLKICTLLYKKEAHQGKAIPDYVAFEIENKFVVGYGLDYDEAGRNLKEIYQIKE</sequence>
<evidence type="ECO:0000256" key="5">
    <source>
        <dbReference type="ARBA" id="ARBA00011895"/>
    </source>
</evidence>
<evidence type="ECO:0000256" key="2">
    <source>
        <dbReference type="ARBA" id="ARBA00004496"/>
    </source>
</evidence>
<dbReference type="InterPro" id="IPR005904">
    <property type="entry name" value="Hxn_phspho_trans"/>
</dbReference>
<evidence type="ECO:0000256" key="10">
    <source>
        <dbReference type="ARBA" id="ARBA00022726"/>
    </source>
</evidence>
<keyword evidence="11 15" id="KW-0547">Nucleotide-binding</keyword>
<evidence type="ECO:0000256" key="12">
    <source>
        <dbReference type="ARBA" id="ARBA00022842"/>
    </source>
</evidence>
<proteinExistence type="inferred from homology"/>
<dbReference type="EC" id="2.4.2.8" evidence="5 15"/>
<dbReference type="GO" id="GO:0006166">
    <property type="term" value="P:purine ribonucleoside salvage"/>
    <property type="evidence" value="ECO:0007669"/>
    <property type="project" value="UniProtKB-KW"/>
</dbReference>
<dbReference type="Proteomes" id="UP000652681">
    <property type="component" value="Unassembled WGS sequence"/>
</dbReference>
<dbReference type="NCBIfam" id="TIGR01203">
    <property type="entry name" value="HGPRTase"/>
    <property type="match status" value="1"/>
</dbReference>
<dbReference type="PANTHER" id="PTHR43340:SF1">
    <property type="entry name" value="HYPOXANTHINE PHOSPHORIBOSYLTRANSFERASE"/>
    <property type="match status" value="1"/>
</dbReference>
<dbReference type="InterPro" id="IPR000836">
    <property type="entry name" value="PRTase_dom"/>
</dbReference>
<comment type="similarity">
    <text evidence="4 15">Belongs to the purine/pyrimidine phosphoribosyltransferase family.</text>
</comment>
<dbReference type="InterPro" id="IPR029057">
    <property type="entry name" value="PRTase-like"/>
</dbReference>
<dbReference type="InterPro" id="IPR050408">
    <property type="entry name" value="HGPRT"/>
</dbReference>
<keyword evidence="9 15" id="KW-0479">Metal-binding</keyword>
<dbReference type="GO" id="GO:0000166">
    <property type="term" value="F:nucleotide binding"/>
    <property type="evidence" value="ECO:0007669"/>
    <property type="project" value="UniProtKB-KW"/>
</dbReference>
<dbReference type="CDD" id="cd06223">
    <property type="entry name" value="PRTases_typeI"/>
    <property type="match status" value="1"/>
</dbReference>
<evidence type="ECO:0000256" key="4">
    <source>
        <dbReference type="ARBA" id="ARBA00008391"/>
    </source>
</evidence>
<evidence type="ECO:0000259" key="16">
    <source>
        <dbReference type="Pfam" id="PF00156"/>
    </source>
</evidence>
<dbReference type="UniPathway" id="UPA00591">
    <property type="reaction ID" value="UER00648"/>
</dbReference>
<dbReference type="PANTHER" id="PTHR43340">
    <property type="entry name" value="HYPOXANTHINE-GUANINE PHOSPHORIBOSYLTRANSFERASE"/>
    <property type="match status" value="1"/>
</dbReference>
<keyword evidence="8 15" id="KW-0808">Transferase</keyword>
<dbReference type="GO" id="GO:0006178">
    <property type="term" value="P:guanine salvage"/>
    <property type="evidence" value="ECO:0007669"/>
    <property type="project" value="TreeGrafter"/>
</dbReference>
<keyword evidence="7 15" id="KW-0328">Glycosyltransferase</keyword>
<evidence type="ECO:0000256" key="1">
    <source>
        <dbReference type="ARBA" id="ARBA00001946"/>
    </source>
</evidence>
<protein>
    <recommendedName>
        <fullName evidence="5 15">Hypoxanthine phosphoribosyltransferase</fullName>
        <ecNumber evidence="5 15">2.4.2.8</ecNumber>
    </recommendedName>
</protein>
<keyword evidence="10 15" id="KW-0660">Purine salvage</keyword>
<dbReference type="GO" id="GO:0046100">
    <property type="term" value="P:hypoxanthine metabolic process"/>
    <property type="evidence" value="ECO:0007669"/>
    <property type="project" value="TreeGrafter"/>
</dbReference>
<comment type="catalytic activity">
    <reaction evidence="13">
        <text>GMP + diphosphate = guanine + 5-phospho-alpha-D-ribose 1-diphosphate</text>
        <dbReference type="Rhea" id="RHEA:25424"/>
        <dbReference type="ChEBI" id="CHEBI:16235"/>
        <dbReference type="ChEBI" id="CHEBI:33019"/>
        <dbReference type="ChEBI" id="CHEBI:58017"/>
        <dbReference type="ChEBI" id="CHEBI:58115"/>
        <dbReference type="EC" id="2.4.2.8"/>
    </reaction>
    <physiologicalReaction direction="right-to-left" evidence="13">
        <dbReference type="Rhea" id="RHEA:25426"/>
    </physiologicalReaction>
</comment>
<evidence type="ECO:0000256" key="7">
    <source>
        <dbReference type="ARBA" id="ARBA00022676"/>
    </source>
</evidence>
<dbReference type="GO" id="GO:0032263">
    <property type="term" value="P:GMP salvage"/>
    <property type="evidence" value="ECO:0007669"/>
    <property type="project" value="TreeGrafter"/>
</dbReference>
<evidence type="ECO:0000256" key="11">
    <source>
        <dbReference type="ARBA" id="ARBA00022741"/>
    </source>
</evidence>
<evidence type="ECO:0000256" key="13">
    <source>
        <dbReference type="ARBA" id="ARBA00048811"/>
    </source>
</evidence>
<evidence type="ECO:0000256" key="6">
    <source>
        <dbReference type="ARBA" id="ARBA00022490"/>
    </source>
</evidence>
<feature type="domain" description="Phosphoribosyltransferase" evidence="16">
    <location>
        <begin position="19"/>
        <end position="163"/>
    </location>
</feature>
<evidence type="ECO:0000256" key="9">
    <source>
        <dbReference type="ARBA" id="ARBA00022723"/>
    </source>
</evidence>
<comment type="pathway">
    <text evidence="3 15">Purine metabolism; IMP biosynthesis via salvage pathway; IMP from hypoxanthine: step 1/1.</text>
</comment>
<evidence type="ECO:0000313" key="18">
    <source>
        <dbReference type="Proteomes" id="UP000652681"/>
    </source>
</evidence>
<evidence type="ECO:0000256" key="8">
    <source>
        <dbReference type="ARBA" id="ARBA00022679"/>
    </source>
</evidence>
<evidence type="ECO:0000256" key="14">
    <source>
        <dbReference type="ARBA" id="ARBA00049402"/>
    </source>
</evidence>
<comment type="cofactor">
    <cofactor evidence="1 15">
        <name>Mg(2+)</name>
        <dbReference type="ChEBI" id="CHEBI:18420"/>
    </cofactor>
</comment>
<accession>A0A8J6P840</accession>
<dbReference type="GO" id="GO:0005829">
    <property type="term" value="C:cytosol"/>
    <property type="evidence" value="ECO:0007669"/>
    <property type="project" value="TreeGrafter"/>
</dbReference>
<evidence type="ECO:0000256" key="3">
    <source>
        <dbReference type="ARBA" id="ARBA00004669"/>
    </source>
</evidence>
<dbReference type="GO" id="GO:0004422">
    <property type="term" value="F:hypoxanthine phosphoribosyltransferase activity"/>
    <property type="evidence" value="ECO:0007669"/>
    <property type="project" value="InterPro"/>
</dbReference>
<dbReference type="Pfam" id="PF00156">
    <property type="entry name" value="Pribosyltran"/>
    <property type="match status" value="1"/>
</dbReference>
<keyword evidence="12 15" id="KW-0460">Magnesium</keyword>
<organism evidence="17 18">
    <name type="scientific">Taishania pollutisoli</name>
    <dbReference type="NCBI Taxonomy" id="2766479"/>
    <lineage>
        <taxon>Bacteria</taxon>
        <taxon>Pseudomonadati</taxon>
        <taxon>Bacteroidota</taxon>
        <taxon>Flavobacteriia</taxon>
        <taxon>Flavobacteriales</taxon>
        <taxon>Crocinitomicaceae</taxon>
        <taxon>Taishania</taxon>
    </lineage>
</organism>
<dbReference type="AlphaFoldDB" id="A0A8J6P840"/>
<dbReference type="EMBL" id="JACVEL010000002">
    <property type="protein sequence ID" value="MBC9811776.1"/>
    <property type="molecule type" value="Genomic_DNA"/>
</dbReference>
<evidence type="ECO:0000256" key="15">
    <source>
        <dbReference type="RuleBase" id="RU364099"/>
    </source>
</evidence>
<name>A0A8J6P840_9FLAO</name>
<keyword evidence="18" id="KW-1185">Reference proteome</keyword>
<comment type="subcellular location">
    <subcellularLocation>
        <location evidence="2 15">Cytoplasm</location>
    </subcellularLocation>
</comment>
<dbReference type="SUPFAM" id="SSF53271">
    <property type="entry name" value="PRTase-like"/>
    <property type="match status" value="1"/>
</dbReference>
<dbReference type="Gene3D" id="3.40.50.2020">
    <property type="match status" value="1"/>
</dbReference>
<reference evidence="17" key="1">
    <citation type="submission" date="2020-09" db="EMBL/GenBank/DDBJ databases">
        <title>Taishania pollutisoli gen. nov., sp. nov., Isolated from Tetrabromobisphenol A-Contaminated Soil.</title>
        <authorList>
            <person name="Chen Q."/>
        </authorList>
    </citation>
    <scope>NUCLEOTIDE SEQUENCE</scope>
    <source>
        <strain evidence="17">CZZ-1</strain>
    </source>
</reference>
<dbReference type="GO" id="GO:0000287">
    <property type="term" value="F:magnesium ion binding"/>
    <property type="evidence" value="ECO:0007669"/>
    <property type="project" value="TreeGrafter"/>
</dbReference>
<evidence type="ECO:0000313" key="17">
    <source>
        <dbReference type="EMBL" id="MBC9811776.1"/>
    </source>
</evidence>
<comment type="catalytic activity">
    <reaction evidence="14">
        <text>IMP + diphosphate = hypoxanthine + 5-phospho-alpha-D-ribose 1-diphosphate</text>
        <dbReference type="Rhea" id="RHEA:17973"/>
        <dbReference type="ChEBI" id="CHEBI:17368"/>
        <dbReference type="ChEBI" id="CHEBI:33019"/>
        <dbReference type="ChEBI" id="CHEBI:58017"/>
        <dbReference type="ChEBI" id="CHEBI:58053"/>
        <dbReference type="EC" id="2.4.2.8"/>
    </reaction>
    <physiologicalReaction direction="right-to-left" evidence="14">
        <dbReference type="Rhea" id="RHEA:17975"/>
    </physiologicalReaction>
</comment>
<gene>
    <name evidence="17" type="primary">hpt</name>
    <name evidence="17" type="ORF">H9Y05_04730</name>
</gene>
<keyword evidence="6 15" id="KW-0963">Cytoplasm</keyword>